<dbReference type="Proteomes" id="UP000837801">
    <property type="component" value="Unassembled WGS sequence"/>
</dbReference>
<comment type="caution">
    <text evidence="6">The sequence shown here is derived from an EMBL/GenBank/DDBJ whole genome shotgun (WGS) entry which is preliminary data.</text>
</comment>
<dbReference type="InterPro" id="IPR050315">
    <property type="entry name" value="FAD-oxidoreductase_2"/>
</dbReference>
<comment type="function">
    <text evidence="4">Irreversibly catalyzes the reduction of fumarate to succinate.</text>
</comment>
<evidence type="ECO:0000256" key="4">
    <source>
        <dbReference type="RuleBase" id="RU366062"/>
    </source>
</evidence>
<keyword evidence="3 4" id="KW-0560">Oxidoreductase</keyword>
<dbReference type="Gene3D" id="3.90.700.10">
    <property type="entry name" value="Succinate dehydrogenase/fumarate reductase flavoprotein, catalytic domain"/>
    <property type="match status" value="1"/>
</dbReference>
<dbReference type="PANTHER" id="PTHR43400:SF1">
    <property type="entry name" value="FUMARATE REDUCTASE"/>
    <property type="match status" value="1"/>
</dbReference>
<dbReference type="GO" id="GO:0010181">
    <property type="term" value="F:FMN binding"/>
    <property type="evidence" value="ECO:0007669"/>
    <property type="project" value="InterPro"/>
</dbReference>
<evidence type="ECO:0000256" key="1">
    <source>
        <dbReference type="ARBA" id="ARBA00022630"/>
    </source>
</evidence>
<comment type="similarity">
    <text evidence="4">Belongs to the FAD-dependent oxidoreductase 2 family. FRD/SDH subfamily.</text>
</comment>
<dbReference type="Gene3D" id="3.50.50.60">
    <property type="entry name" value="FAD/NAD(P)-binding domain"/>
    <property type="match status" value="1"/>
</dbReference>
<dbReference type="InterPro" id="IPR010960">
    <property type="entry name" value="Flavocytochrome_c"/>
</dbReference>
<keyword evidence="1 4" id="KW-0285">Flavoprotein</keyword>
<evidence type="ECO:0000313" key="6">
    <source>
        <dbReference type="EMBL" id="CAH2354663.1"/>
    </source>
</evidence>
<dbReference type="EC" id="1.3.1.6" evidence="4"/>
<name>A0A9P0W0K5_9ASCO</name>
<comment type="cofactor">
    <cofactor evidence="4">
        <name>FAD</name>
        <dbReference type="ChEBI" id="CHEBI:57692"/>
    </cofactor>
    <text evidence="4">Binds 1 FAD per monomer.</text>
</comment>
<dbReference type="GO" id="GO:0016156">
    <property type="term" value="F:fumarate reductase (NADH) activity"/>
    <property type="evidence" value="ECO:0007669"/>
    <property type="project" value="UniProtKB-EC"/>
</dbReference>
<proteinExistence type="inferred from homology"/>
<dbReference type="SUPFAM" id="SSF51905">
    <property type="entry name" value="FAD/NAD(P)-binding domain"/>
    <property type="match status" value="1"/>
</dbReference>
<evidence type="ECO:0000256" key="2">
    <source>
        <dbReference type="ARBA" id="ARBA00022827"/>
    </source>
</evidence>
<dbReference type="InterPro" id="IPR003953">
    <property type="entry name" value="FAD-dep_OxRdtase_2_FAD-bd"/>
</dbReference>
<evidence type="ECO:0000313" key="7">
    <source>
        <dbReference type="Proteomes" id="UP000837801"/>
    </source>
</evidence>
<dbReference type="SUPFAM" id="SSF56425">
    <property type="entry name" value="Succinate dehydrogenase/fumarate reductase flavoprotein, catalytic domain"/>
    <property type="match status" value="1"/>
</dbReference>
<feature type="domain" description="FAD-dependent oxidoreductase 2 FAD-binding" evidence="5">
    <location>
        <begin position="3"/>
        <end position="464"/>
    </location>
</feature>
<comment type="catalytic activity">
    <reaction evidence="4">
        <text>succinate + NAD(+) = fumarate + NADH + H(+)</text>
        <dbReference type="Rhea" id="RHEA:18281"/>
        <dbReference type="ChEBI" id="CHEBI:15378"/>
        <dbReference type="ChEBI" id="CHEBI:29806"/>
        <dbReference type="ChEBI" id="CHEBI:30031"/>
        <dbReference type="ChEBI" id="CHEBI:57540"/>
        <dbReference type="ChEBI" id="CHEBI:57945"/>
        <dbReference type="EC" id="1.3.1.6"/>
    </reaction>
</comment>
<dbReference type="OrthoDB" id="10254877at2759"/>
<protein>
    <recommendedName>
        <fullName evidence="4">Fumarate reductase</fullName>
        <ecNumber evidence="4">1.3.1.6</ecNumber>
    </recommendedName>
</protein>
<dbReference type="PANTHER" id="PTHR43400">
    <property type="entry name" value="FUMARATE REDUCTASE"/>
    <property type="match status" value="1"/>
</dbReference>
<dbReference type="NCBIfam" id="TIGR01813">
    <property type="entry name" value="flavo_cyto_c"/>
    <property type="match status" value="1"/>
</dbReference>
<keyword evidence="2 4" id="KW-0274">FAD</keyword>
<sequence>MSAIVVGTGLAGLTTTLELLQRGVSVYLIEKTSRIGGNSIKASSGINGVPTEFQLDGTDSVDSFIEDTIKSGNGLSNAEMVDILAKNSASAINWLTKENNIDLGLVTKLGGHSHARTHRGSGKLPPGFAIISALSKKLDQISQESNSKLKILKNSNLYKILAENGEVTGIQYTTEEANKAISLFASNVILATGGYSADFNEERSLLSKYRPDLLDFPSTNGEQTTGDGQKIAERDVDANLIHMDKVQVHPTGFVKAGAEDSKWKFLCGELIRGIGGVLISPQTGERFVNELTTRDKVTDAIESNCEILRNTLNIDPKQKVAIIIVNEKDYLKAENHINFYLSQSLMHKSSLGELAHVIAKLNPDLPESSALSKLSKTFQTYDEFVDSGFDKSWSRKSFGTKFGDGSVIYYGLVTPVLHFTMGGIEINKVGNVINKNGEGIPNLFAVGEVSGGLHGSNRLGGSSLLECVVFGKIVAQNIS</sequence>
<evidence type="ECO:0000256" key="3">
    <source>
        <dbReference type="ARBA" id="ARBA00023002"/>
    </source>
</evidence>
<gene>
    <name evidence="6" type="ORF">CLIB1423_18S00870</name>
</gene>
<dbReference type="AlphaFoldDB" id="A0A9P0W0K5"/>
<organism evidence="6 7">
    <name type="scientific">[Candida] railenensis</name>
    <dbReference type="NCBI Taxonomy" id="45579"/>
    <lineage>
        <taxon>Eukaryota</taxon>
        <taxon>Fungi</taxon>
        <taxon>Dikarya</taxon>
        <taxon>Ascomycota</taxon>
        <taxon>Saccharomycotina</taxon>
        <taxon>Pichiomycetes</taxon>
        <taxon>Debaryomycetaceae</taxon>
        <taxon>Kurtzmaniella</taxon>
    </lineage>
</organism>
<dbReference type="InterPro" id="IPR027477">
    <property type="entry name" value="Succ_DH/fumarate_Rdtase_cat_sf"/>
</dbReference>
<keyword evidence="7" id="KW-1185">Reference proteome</keyword>
<dbReference type="InterPro" id="IPR036188">
    <property type="entry name" value="FAD/NAD-bd_sf"/>
</dbReference>
<accession>A0A9P0W0K5</accession>
<dbReference type="EMBL" id="CAKXYY010000018">
    <property type="protein sequence ID" value="CAH2354663.1"/>
    <property type="molecule type" value="Genomic_DNA"/>
</dbReference>
<dbReference type="Pfam" id="PF00890">
    <property type="entry name" value="FAD_binding_2"/>
    <property type="match status" value="1"/>
</dbReference>
<reference evidence="6" key="1">
    <citation type="submission" date="2022-03" db="EMBL/GenBank/DDBJ databases">
        <authorList>
            <person name="Legras J.-L."/>
            <person name="Devillers H."/>
            <person name="Grondin C."/>
        </authorList>
    </citation>
    <scope>NUCLEOTIDE SEQUENCE</scope>
    <source>
        <strain evidence="6">CLIB 1423</strain>
    </source>
</reference>
<evidence type="ECO:0000259" key="5">
    <source>
        <dbReference type="Pfam" id="PF00890"/>
    </source>
</evidence>